<dbReference type="InterPro" id="IPR050832">
    <property type="entry name" value="Bact_Acetyltransf"/>
</dbReference>
<organism evidence="5 6">
    <name type="scientific">Streptomyces gilvosporeus</name>
    <dbReference type="NCBI Taxonomy" id="553510"/>
    <lineage>
        <taxon>Bacteria</taxon>
        <taxon>Bacillati</taxon>
        <taxon>Actinomycetota</taxon>
        <taxon>Actinomycetes</taxon>
        <taxon>Kitasatosporales</taxon>
        <taxon>Streptomycetaceae</taxon>
        <taxon>Streptomyces</taxon>
    </lineage>
</organism>
<dbReference type="Proteomes" id="UP000192726">
    <property type="component" value="Chromosome"/>
</dbReference>
<evidence type="ECO:0000313" key="5">
    <source>
        <dbReference type="EMBL" id="ARF58767.1"/>
    </source>
</evidence>
<feature type="domain" description="N-acetyltransferase" evidence="4">
    <location>
        <begin position="40"/>
        <end position="194"/>
    </location>
</feature>
<dbReference type="GO" id="GO:0016747">
    <property type="term" value="F:acyltransferase activity, transferring groups other than amino-acyl groups"/>
    <property type="evidence" value="ECO:0007669"/>
    <property type="project" value="InterPro"/>
</dbReference>
<feature type="compositionally biased region" description="Acidic residues" evidence="3">
    <location>
        <begin position="69"/>
        <end position="83"/>
    </location>
</feature>
<evidence type="ECO:0000313" key="6">
    <source>
        <dbReference type="Proteomes" id="UP000192726"/>
    </source>
</evidence>
<keyword evidence="6" id="KW-1185">Reference proteome</keyword>
<reference evidence="5 6" key="1">
    <citation type="submission" date="2017-04" db="EMBL/GenBank/DDBJ databases">
        <title>Complete Genome Sequence of Streptomyces gilvosporeus F607, a Capable Producer of Natamycin.</title>
        <authorList>
            <person name="Zong G."/>
            <person name="Zhong C."/>
            <person name="Fu J."/>
            <person name="Qin R."/>
            <person name="Cao G."/>
        </authorList>
    </citation>
    <scope>NUCLEOTIDE SEQUENCE [LARGE SCALE GENOMIC DNA]</scope>
    <source>
        <strain evidence="5 6">F607</strain>
    </source>
</reference>
<dbReference type="OrthoDB" id="529907at2"/>
<keyword evidence="2" id="KW-0012">Acyltransferase</keyword>
<dbReference type="KEGG" id="sgv:B1H19_35385"/>
<dbReference type="PROSITE" id="PS51186">
    <property type="entry name" value="GNAT"/>
    <property type="match status" value="1"/>
</dbReference>
<dbReference type="EMBL" id="CP020569">
    <property type="protein sequence ID" value="ARF58767.1"/>
    <property type="molecule type" value="Genomic_DNA"/>
</dbReference>
<dbReference type="InterPro" id="IPR016181">
    <property type="entry name" value="Acyl_CoA_acyltransferase"/>
</dbReference>
<proteinExistence type="predicted"/>
<keyword evidence="1 5" id="KW-0808">Transferase</keyword>
<dbReference type="Gene3D" id="3.40.630.30">
    <property type="match status" value="1"/>
</dbReference>
<gene>
    <name evidence="5" type="ORF">B1H19_35385</name>
</gene>
<dbReference type="InterPro" id="IPR000182">
    <property type="entry name" value="GNAT_dom"/>
</dbReference>
<evidence type="ECO:0000256" key="2">
    <source>
        <dbReference type="ARBA" id="ARBA00023315"/>
    </source>
</evidence>
<dbReference type="CDD" id="cd04301">
    <property type="entry name" value="NAT_SF"/>
    <property type="match status" value="1"/>
</dbReference>
<dbReference type="Pfam" id="PF00583">
    <property type="entry name" value="Acetyltransf_1"/>
    <property type="match status" value="1"/>
</dbReference>
<protein>
    <submittedName>
        <fullName evidence="5">N-acetyltransferase</fullName>
    </submittedName>
</protein>
<dbReference type="SUPFAM" id="SSF55729">
    <property type="entry name" value="Acyl-CoA N-acyltransferases (Nat)"/>
    <property type="match status" value="1"/>
</dbReference>
<dbReference type="RefSeq" id="WP_083108959.1">
    <property type="nucleotide sequence ID" value="NZ_CP020569.1"/>
</dbReference>
<feature type="region of interest" description="Disordered" evidence="3">
    <location>
        <begin position="65"/>
        <end position="84"/>
    </location>
</feature>
<evidence type="ECO:0000256" key="3">
    <source>
        <dbReference type="SAM" id="MobiDB-lite"/>
    </source>
</evidence>
<evidence type="ECO:0000259" key="4">
    <source>
        <dbReference type="PROSITE" id="PS51186"/>
    </source>
</evidence>
<dbReference type="AlphaFoldDB" id="A0A1V0U0U9"/>
<sequence length="194" mass="21410">MATTEHRTGTVHPEGTIVYRLARLGDEEAVAAIDGSFTTDTIFEVTFTKDGFTVRSVRLDTPIHKVFPDDEPEDESDEEDADDERTVVAVDGDDICGFVVTEYNPWNRRLTVADIEVAPTHRGRGIGRALMNHALEHAAERGAGHVWLEVTNVNAPAIRAYQRMGFAFCGLDTSLYEGTESAGETALYMRRSCS</sequence>
<dbReference type="PANTHER" id="PTHR43877:SF2">
    <property type="entry name" value="AMINOALKYLPHOSPHONATE N-ACETYLTRANSFERASE-RELATED"/>
    <property type="match status" value="1"/>
</dbReference>
<accession>A0A1V0U0U9</accession>
<evidence type="ECO:0000256" key="1">
    <source>
        <dbReference type="ARBA" id="ARBA00022679"/>
    </source>
</evidence>
<dbReference type="PANTHER" id="PTHR43877">
    <property type="entry name" value="AMINOALKYLPHOSPHONATE N-ACETYLTRANSFERASE-RELATED-RELATED"/>
    <property type="match status" value="1"/>
</dbReference>
<name>A0A1V0U0U9_9ACTN</name>